<evidence type="ECO:0000256" key="3">
    <source>
        <dbReference type="ARBA" id="ARBA00022692"/>
    </source>
</evidence>
<gene>
    <name evidence="9" type="ORF">ElyMa_001969900</name>
</gene>
<keyword evidence="10" id="KW-1185">Reference proteome</keyword>
<accession>A0AAV4F0H6</accession>
<reference evidence="9 10" key="1">
    <citation type="journal article" date="2021" name="Elife">
        <title>Chloroplast acquisition without the gene transfer in kleptoplastic sea slugs, Plakobranchus ocellatus.</title>
        <authorList>
            <person name="Maeda T."/>
            <person name="Takahashi S."/>
            <person name="Yoshida T."/>
            <person name="Shimamura S."/>
            <person name="Takaki Y."/>
            <person name="Nagai Y."/>
            <person name="Toyoda A."/>
            <person name="Suzuki Y."/>
            <person name="Arimoto A."/>
            <person name="Ishii H."/>
            <person name="Satoh N."/>
            <person name="Nishiyama T."/>
            <person name="Hasebe M."/>
            <person name="Maruyama T."/>
            <person name="Minagawa J."/>
            <person name="Obokata J."/>
            <person name="Shigenobu S."/>
        </authorList>
    </citation>
    <scope>NUCLEOTIDE SEQUENCE [LARGE SCALE GENOMIC DNA]</scope>
</reference>
<evidence type="ECO:0000256" key="8">
    <source>
        <dbReference type="SAM" id="SignalP"/>
    </source>
</evidence>
<evidence type="ECO:0000256" key="6">
    <source>
        <dbReference type="ARBA" id="ARBA00023180"/>
    </source>
</evidence>
<evidence type="ECO:0000256" key="4">
    <source>
        <dbReference type="ARBA" id="ARBA00022989"/>
    </source>
</evidence>
<feature type="transmembrane region" description="Helical" evidence="7">
    <location>
        <begin position="309"/>
        <end position="333"/>
    </location>
</feature>
<proteinExistence type="inferred from homology"/>
<keyword evidence="8" id="KW-0732">Signal</keyword>
<dbReference type="InterPro" id="IPR008795">
    <property type="entry name" value="Prominin"/>
</dbReference>
<evidence type="ECO:0000256" key="7">
    <source>
        <dbReference type="SAM" id="Phobius"/>
    </source>
</evidence>
<evidence type="ECO:0000313" key="9">
    <source>
        <dbReference type="EMBL" id="GFR66420.1"/>
    </source>
</evidence>
<comment type="subcellular location">
    <subcellularLocation>
        <location evidence="1">Membrane</location>
        <topology evidence="1">Multi-pass membrane protein</topology>
    </subcellularLocation>
</comment>
<keyword evidence="3 7" id="KW-0812">Transmembrane</keyword>
<dbReference type="PANTHER" id="PTHR22730:SF1">
    <property type="entry name" value="PROMININ-LIKE PROTEIN"/>
    <property type="match status" value="1"/>
</dbReference>
<sequence>MTAMRRLASQAAFLVVLLLQLLLLVTPGRAALTYDIYNETDLDHSRDSTGEFYFGPIPPDSDAPEEVANQTMLAVFQFFSDFAEMIVDSVQTQEFPYDLLRRMMKNDYEETEQWKFMSNDTNIWSLLTVLKSDVEELAEAVGYLTSMQNQINAILAGTGGDLTPVMNEIYYNLSFARNDFTCFGCDGSCAGCNDIVVDDIYFNMDFTKLSNVTSNLNTLTAMMSTTIANSLISPEYYFWKGVGDYIETQTNASAGMVGLIDSLERYSFSIGNSTSEIPTPNETDLKFDRLRGDWDTWYKATYGMDTARYAFHIIFALGNIVLLMLLYFGWSLLMMPGLVKIKAQDDNFKLPRLIIMVCMVMCLVLFLCILALAVSGFYSGANADKVICDPAEDGSMINGTLDYADAIPGHDGYYLSSILLGNGSLFPLYASDILATCRANNTTAFETFNINLVEPNIYNDLNYSQFFTNSSDHFATMLVTLDNVTIVPPLLESWYANFTAAAHFNFTEYSEFLAKGVINAVLTDYVNNLLTVYGHAYPDGPMEPAKTRLYEVAQSLLDQEPDLNTMTSLKNGVLSAFNSYSTLVNNMMTNISTAINELRLQDPDVQGSSTGYIASGVSQHEPMFYSQLEQIQNKTQTWIPEVGPCKTLAICHDIVYDTFCNKYSSNANATWMLVGITAFFLLLVGIATFLLFREIPQEADDEMEDDLDM</sequence>
<evidence type="ECO:0000256" key="1">
    <source>
        <dbReference type="ARBA" id="ARBA00004141"/>
    </source>
</evidence>
<dbReference type="Proteomes" id="UP000762676">
    <property type="component" value="Unassembled WGS sequence"/>
</dbReference>
<keyword evidence="4 7" id="KW-1133">Transmembrane helix</keyword>
<evidence type="ECO:0000256" key="2">
    <source>
        <dbReference type="ARBA" id="ARBA00006058"/>
    </source>
</evidence>
<keyword evidence="5 7" id="KW-0472">Membrane</keyword>
<feature type="signal peptide" evidence="8">
    <location>
        <begin position="1"/>
        <end position="30"/>
    </location>
</feature>
<dbReference type="PANTHER" id="PTHR22730">
    <property type="entry name" value="PROMININ PROM PROTEIN"/>
    <property type="match status" value="1"/>
</dbReference>
<feature type="chain" id="PRO_5043741477" evidence="8">
    <location>
        <begin position="31"/>
        <end position="709"/>
    </location>
</feature>
<organism evidence="9 10">
    <name type="scientific">Elysia marginata</name>
    <dbReference type="NCBI Taxonomy" id="1093978"/>
    <lineage>
        <taxon>Eukaryota</taxon>
        <taxon>Metazoa</taxon>
        <taxon>Spiralia</taxon>
        <taxon>Lophotrochozoa</taxon>
        <taxon>Mollusca</taxon>
        <taxon>Gastropoda</taxon>
        <taxon>Heterobranchia</taxon>
        <taxon>Euthyneura</taxon>
        <taxon>Panpulmonata</taxon>
        <taxon>Sacoglossa</taxon>
        <taxon>Placobranchoidea</taxon>
        <taxon>Plakobranchidae</taxon>
        <taxon>Elysia</taxon>
    </lineage>
</organism>
<dbReference type="EMBL" id="BMAT01004020">
    <property type="protein sequence ID" value="GFR66420.1"/>
    <property type="molecule type" value="Genomic_DNA"/>
</dbReference>
<dbReference type="AlphaFoldDB" id="A0AAV4F0H6"/>
<name>A0AAV4F0H6_9GAST</name>
<dbReference type="GO" id="GO:0016020">
    <property type="term" value="C:membrane"/>
    <property type="evidence" value="ECO:0007669"/>
    <property type="project" value="UniProtKB-SubCell"/>
</dbReference>
<evidence type="ECO:0000313" key="10">
    <source>
        <dbReference type="Proteomes" id="UP000762676"/>
    </source>
</evidence>
<protein>
    <submittedName>
        <fullName evidence="9">Prominin-1-A</fullName>
    </submittedName>
</protein>
<feature type="transmembrane region" description="Helical" evidence="7">
    <location>
        <begin position="669"/>
        <end position="692"/>
    </location>
</feature>
<comment type="caution">
    <text evidence="9">The sequence shown here is derived from an EMBL/GenBank/DDBJ whole genome shotgun (WGS) entry which is preliminary data.</text>
</comment>
<comment type="similarity">
    <text evidence="2">Belongs to the prominin family.</text>
</comment>
<evidence type="ECO:0000256" key="5">
    <source>
        <dbReference type="ARBA" id="ARBA00023136"/>
    </source>
</evidence>
<feature type="transmembrane region" description="Helical" evidence="7">
    <location>
        <begin position="353"/>
        <end position="378"/>
    </location>
</feature>
<dbReference type="Pfam" id="PF05478">
    <property type="entry name" value="Prominin"/>
    <property type="match status" value="1"/>
</dbReference>
<keyword evidence="6" id="KW-0325">Glycoprotein</keyword>